<name>A0A0N4YJE5_NIPBR</name>
<dbReference type="AlphaFoldDB" id="A0A0N4YJE5"/>
<feature type="region of interest" description="Disordered" evidence="1">
    <location>
        <begin position="175"/>
        <end position="205"/>
    </location>
</feature>
<proteinExistence type="predicted"/>
<keyword evidence="4" id="KW-1185">Reference proteome</keyword>
<organism evidence="5">
    <name type="scientific">Nippostrongylus brasiliensis</name>
    <name type="common">Rat hookworm</name>
    <dbReference type="NCBI Taxonomy" id="27835"/>
    <lineage>
        <taxon>Eukaryota</taxon>
        <taxon>Metazoa</taxon>
        <taxon>Ecdysozoa</taxon>
        <taxon>Nematoda</taxon>
        <taxon>Chromadorea</taxon>
        <taxon>Rhabditida</taxon>
        <taxon>Rhabditina</taxon>
        <taxon>Rhabditomorpha</taxon>
        <taxon>Strongyloidea</taxon>
        <taxon>Heligmosomidae</taxon>
        <taxon>Nippostrongylus</taxon>
    </lineage>
</organism>
<dbReference type="WBParaSite" id="NBR_0001708101-mRNA-1">
    <property type="protein sequence ID" value="NBR_0001708101-mRNA-1"/>
    <property type="gene ID" value="NBR_0001708101"/>
</dbReference>
<reference evidence="3 4" key="2">
    <citation type="submission" date="2018-11" db="EMBL/GenBank/DDBJ databases">
        <authorList>
            <consortium name="Pathogen Informatics"/>
        </authorList>
    </citation>
    <scope>NUCLEOTIDE SEQUENCE [LARGE SCALE GENOMIC DNA]</scope>
</reference>
<evidence type="ECO:0000313" key="3">
    <source>
        <dbReference type="EMBL" id="VDL80695.1"/>
    </source>
</evidence>
<sequence length="245" mass="27826">MVATVTILTLLINFLLIDLTSSSAPDFWTRRHLGNGKLYEFDAVDSPPGDIHRVRIIVVTIMDREVQLDVTGVDERFVLPQRKLSVMCGVTALNERGSTKWTYSRMVPIYSSQDGILESDASEPSPRETPPTSDKPITSEELDTDQLLALIHSSNVEDLPMVRITRPPEERIVVKPRQAENDDNNNVPPPPSTASERVDKPEFDNEDIARDYEILEEDIRRAIGSKKGQQWFKRMQLLDMVDRLL</sequence>
<feature type="chain" id="PRO_5043125855" evidence="2">
    <location>
        <begin position="23"/>
        <end position="245"/>
    </location>
</feature>
<accession>A0A0N4YJE5</accession>
<feature type="region of interest" description="Disordered" evidence="1">
    <location>
        <begin position="115"/>
        <end position="139"/>
    </location>
</feature>
<feature type="signal peptide" evidence="2">
    <location>
        <begin position="1"/>
        <end position="22"/>
    </location>
</feature>
<protein>
    <submittedName>
        <fullName evidence="5">Secreted protein</fullName>
    </submittedName>
</protein>
<reference evidence="5" key="1">
    <citation type="submission" date="2017-02" db="UniProtKB">
        <authorList>
            <consortium name="WormBaseParasite"/>
        </authorList>
    </citation>
    <scope>IDENTIFICATION</scope>
</reference>
<evidence type="ECO:0000256" key="1">
    <source>
        <dbReference type="SAM" id="MobiDB-lite"/>
    </source>
</evidence>
<gene>
    <name evidence="3" type="ORF">NBR_LOCUS17082</name>
</gene>
<dbReference type="Proteomes" id="UP000271162">
    <property type="component" value="Unassembled WGS sequence"/>
</dbReference>
<keyword evidence="2" id="KW-0732">Signal</keyword>
<evidence type="ECO:0000313" key="4">
    <source>
        <dbReference type="Proteomes" id="UP000271162"/>
    </source>
</evidence>
<dbReference type="EMBL" id="UYSL01022551">
    <property type="protein sequence ID" value="VDL80695.1"/>
    <property type="molecule type" value="Genomic_DNA"/>
</dbReference>
<evidence type="ECO:0000313" key="5">
    <source>
        <dbReference type="WBParaSite" id="NBR_0001708101-mRNA-1"/>
    </source>
</evidence>
<feature type="compositionally biased region" description="Basic and acidic residues" evidence="1">
    <location>
        <begin position="196"/>
        <end position="205"/>
    </location>
</feature>
<evidence type="ECO:0000256" key="2">
    <source>
        <dbReference type="SAM" id="SignalP"/>
    </source>
</evidence>